<sequence length="293" mass="31908">MRLSLHSLHSKFESDVVPMEDEAEVDDSEEEAQVVEVEAHAEHHLHHEIRPIVGRSRQVVGLLVLQFGIMIHSFVIGLTLSVTSGSDFTSLTTAIIFHQLFEGLSLGIRIAALPPAHEHRHKPHLADHSGRWHRHNGVGFLTPTLSVLFALTTPVGLALGMLMWKDYRHTSNIADEASMLFTQGIMSSISAGMLIYSATVEMIAGDFVFGDVDGHNHHHQQQQDDNEDDVAAHDNGQTHGHGHELTGSISISGLQSINGGEANQTRASVWKKALAVLSLFAGSGMMVLIALAE</sequence>
<dbReference type="PANTHER" id="PTHR11040">
    <property type="entry name" value="ZINC/IRON TRANSPORTER"/>
    <property type="match status" value="1"/>
</dbReference>
<evidence type="ECO:0000313" key="8">
    <source>
        <dbReference type="Proteomes" id="UP000027222"/>
    </source>
</evidence>
<feature type="region of interest" description="Disordered" evidence="5">
    <location>
        <begin position="214"/>
        <end position="245"/>
    </location>
</feature>
<proteinExistence type="predicted"/>
<keyword evidence="8" id="KW-1185">Reference proteome</keyword>
<keyword evidence="3 6" id="KW-1133">Transmembrane helix</keyword>
<evidence type="ECO:0000256" key="6">
    <source>
        <dbReference type="SAM" id="Phobius"/>
    </source>
</evidence>
<protein>
    <recommendedName>
        <fullName evidence="9">Zinc/iron permease</fullName>
    </recommendedName>
</protein>
<feature type="transmembrane region" description="Helical" evidence="6">
    <location>
        <begin position="140"/>
        <end position="164"/>
    </location>
</feature>
<comment type="subcellular location">
    <subcellularLocation>
        <location evidence="1">Membrane</location>
        <topology evidence="1">Multi-pass membrane protein</topology>
    </subcellularLocation>
</comment>
<dbReference type="PANTHER" id="PTHR11040:SF44">
    <property type="entry name" value="PROTEIN ZNTC-RELATED"/>
    <property type="match status" value="1"/>
</dbReference>
<keyword evidence="2 6" id="KW-0812">Transmembrane</keyword>
<dbReference type="GO" id="GO:0005886">
    <property type="term" value="C:plasma membrane"/>
    <property type="evidence" value="ECO:0007669"/>
    <property type="project" value="TreeGrafter"/>
</dbReference>
<evidence type="ECO:0000256" key="3">
    <source>
        <dbReference type="ARBA" id="ARBA00022989"/>
    </source>
</evidence>
<dbReference type="OrthoDB" id="448280at2759"/>
<reference evidence="8" key="1">
    <citation type="journal article" date="2014" name="Proc. Natl. Acad. Sci. U.S.A.">
        <title>Extensive sampling of basidiomycete genomes demonstrates inadequacy of the white-rot/brown-rot paradigm for wood decay fungi.</title>
        <authorList>
            <person name="Riley R."/>
            <person name="Salamov A.A."/>
            <person name="Brown D.W."/>
            <person name="Nagy L.G."/>
            <person name="Floudas D."/>
            <person name="Held B.W."/>
            <person name="Levasseur A."/>
            <person name="Lombard V."/>
            <person name="Morin E."/>
            <person name="Otillar R."/>
            <person name="Lindquist E.A."/>
            <person name="Sun H."/>
            <person name="LaButti K.M."/>
            <person name="Schmutz J."/>
            <person name="Jabbour D."/>
            <person name="Luo H."/>
            <person name="Baker S.E."/>
            <person name="Pisabarro A.G."/>
            <person name="Walton J.D."/>
            <person name="Blanchette R.A."/>
            <person name="Henrissat B."/>
            <person name="Martin F."/>
            <person name="Cullen D."/>
            <person name="Hibbett D.S."/>
            <person name="Grigoriev I.V."/>
        </authorList>
    </citation>
    <scope>NUCLEOTIDE SEQUENCE [LARGE SCALE GENOMIC DNA]</scope>
    <source>
        <strain evidence="8">CBS 339.88</strain>
    </source>
</reference>
<evidence type="ECO:0000256" key="2">
    <source>
        <dbReference type="ARBA" id="ARBA00022692"/>
    </source>
</evidence>
<dbReference type="EMBL" id="KL142384">
    <property type="protein sequence ID" value="KDR73837.1"/>
    <property type="molecule type" value="Genomic_DNA"/>
</dbReference>
<feature type="transmembrane region" description="Helical" evidence="6">
    <location>
        <begin position="273"/>
        <end position="292"/>
    </location>
</feature>
<evidence type="ECO:0000256" key="4">
    <source>
        <dbReference type="ARBA" id="ARBA00023136"/>
    </source>
</evidence>
<evidence type="ECO:0000256" key="5">
    <source>
        <dbReference type="SAM" id="MobiDB-lite"/>
    </source>
</evidence>
<dbReference type="InterPro" id="IPR003689">
    <property type="entry name" value="ZIP"/>
</dbReference>
<feature type="transmembrane region" description="Helical" evidence="6">
    <location>
        <begin position="59"/>
        <end position="82"/>
    </location>
</feature>
<gene>
    <name evidence="7" type="ORF">GALMADRAFT_227608</name>
</gene>
<accession>A0A067SUU3</accession>
<keyword evidence="4 6" id="KW-0472">Membrane</keyword>
<dbReference type="GO" id="GO:0005385">
    <property type="term" value="F:zinc ion transmembrane transporter activity"/>
    <property type="evidence" value="ECO:0007669"/>
    <property type="project" value="TreeGrafter"/>
</dbReference>
<dbReference type="Proteomes" id="UP000027222">
    <property type="component" value="Unassembled WGS sequence"/>
</dbReference>
<dbReference type="AlphaFoldDB" id="A0A067SUU3"/>
<dbReference type="STRING" id="685588.A0A067SUU3"/>
<dbReference type="HOGENOM" id="CLU_027089_4_1_1"/>
<name>A0A067SUU3_GALM3</name>
<evidence type="ECO:0000256" key="1">
    <source>
        <dbReference type="ARBA" id="ARBA00004141"/>
    </source>
</evidence>
<dbReference type="Pfam" id="PF02535">
    <property type="entry name" value="Zip"/>
    <property type="match status" value="1"/>
</dbReference>
<organism evidence="7 8">
    <name type="scientific">Galerina marginata (strain CBS 339.88)</name>
    <dbReference type="NCBI Taxonomy" id="685588"/>
    <lineage>
        <taxon>Eukaryota</taxon>
        <taxon>Fungi</taxon>
        <taxon>Dikarya</taxon>
        <taxon>Basidiomycota</taxon>
        <taxon>Agaricomycotina</taxon>
        <taxon>Agaricomycetes</taxon>
        <taxon>Agaricomycetidae</taxon>
        <taxon>Agaricales</taxon>
        <taxon>Agaricineae</taxon>
        <taxon>Strophariaceae</taxon>
        <taxon>Galerina</taxon>
    </lineage>
</organism>
<evidence type="ECO:0000313" key="7">
    <source>
        <dbReference type="EMBL" id="KDR73837.1"/>
    </source>
</evidence>
<evidence type="ECO:0008006" key="9">
    <source>
        <dbReference type="Google" id="ProtNLM"/>
    </source>
</evidence>